<evidence type="ECO:0000256" key="5">
    <source>
        <dbReference type="ARBA" id="ARBA00023136"/>
    </source>
</evidence>
<feature type="transmembrane region" description="Helical" evidence="6">
    <location>
        <begin position="158"/>
        <end position="178"/>
    </location>
</feature>
<feature type="transmembrane region" description="Helical" evidence="6">
    <location>
        <begin position="124"/>
        <end position="146"/>
    </location>
</feature>
<dbReference type="Proteomes" id="UP000284998">
    <property type="component" value="Unassembled WGS sequence"/>
</dbReference>
<feature type="transmembrane region" description="Helical" evidence="6">
    <location>
        <begin position="312"/>
        <end position="335"/>
    </location>
</feature>
<comment type="caution">
    <text evidence="7">The sequence shown here is derived from an EMBL/GenBank/DDBJ whole genome shotgun (WGS) entry which is preliminary data.</text>
</comment>
<dbReference type="PANTHER" id="PTHR30250:SF26">
    <property type="entry name" value="PSMA PROTEIN"/>
    <property type="match status" value="1"/>
</dbReference>
<feature type="transmembrane region" description="Helical" evidence="6">
    <location>
        <begin position="377"/>
        <end position="396"/>
    </location>
</feature>
<dbReference type="Pfam" id="PF01943">
    <property type="entry name" value="Polysacc_synt"/>
    <property type="match status" value="1"/>
</dbReference>
<keyword evidence="3 6" id="KW-0812">Transmembrane</keyword>
<dbReference type="InterPro" id="IPR002797">
    <property type="entry name" value="Polysacc_synth"/>
</dbReference>
<organism evidence="7 8">
    <name type="scientific">Phocaeicola plebeius</name>
    <dbReference type="NCBI Taxonomy" id="310297"/>
    <lineage>
        <taxon>Bacteria</taxon>
        <taxon>Pseudomonadati</taxon>
        <taxon>Bacteroidota</taxon>
        <taxon>Bacteroidia</taxon>
        <taxon>Bacteroidales</taxon>
        <taxon>Bacteroidaceae</taxon>
        <taxon>Phocaeicola</taxon>
    </lineage>
</organism>
<keyword evidence="4 6" id="KW-1133">Transmembrane helix</keyword>
<comment type="subcellular location">
    <subcellularLocation>
        <location evidence="1">Cell membrane</location>
        <topology evidence="1">Multi-pass membrane protein</topology>
    </subcellularLocation>
</comment>
<evidence type="ECO:0000256" key="4">
    <source>
        <dbReference type="ARBA" id="ARBA00022989"/>
    </source>
</evidence>
<gene>
    <name evidence="7" type="ORF">DW204_11430</name>
</gene>
<evidence type="ECO:0000256" key="3">
    <source>
        <dbReference type="ARBA" id="ARBA00022692"/>
    </source>
</evidence>
<dbReference type="PANTHER" id="PTHR30250">
    <property type="entry name" value="PST FAMILY PREDICTED COLANIC ACID TRANSPORTER"/>
    <property type="match status" value="1"/>
</dbReference>
<proteinExistence type="predicted"/>
<evidence type="ECO:0000256" key="6">
    <source>
        <dbReference type="SAM" id="Phobius"/>
    </source>
</evidence>
<feature type="transmembrane region" description="Helical" evidence="6">
    <location>
        <begin position="90"/>
        <end position="112"/>
    </location>
</feature>
<evidence type="ECO:0000256" key="2">
    <source>
        <dbReference type="ARBA" id="ARBA00022475"/>
    </source>
</evidence>
<evidence type="ECO:0000313" key="7">
    <source>
        <dbReference type="EMBL" id="RHH42214.1"/>
    </source>
</evidence>
<feature type="transmembrane region" description="Helical" evidence="6">
    <location>
        <begin position="467"/>
        <end position="488"/>
    </location>
</feature>
<keyword evidence="5 6" id="KW-0472">Membrane</keyword>
<dbReference type="AlphaFoldDB" id="A0A414WV47"/>
<protein>
    <submittedName>
        <fullName evidence="7">Lipopolysaccharide biosynthesis protein</fullName>
    </submittedName>
</protein>
<dbReference type="GO" id="GO:0005886">
    <property type="term" value="C:plasma membrane"/>
    <property type="evidence" value="ECO:0007669"/>
    <property type="project" value="UniProtKB-SubCell"/>
</dbReference>
<accession>A0A414WV47</accession>
<name>A0A414WV47_9BACT</name>
<feature type="transmembrane region" description="Helical" evidence="6">
    <location>
        <begin position="46"/>
        <end position="70"/>
    </location>
</feature>
<sequence>MPTNNSTIAKNTLYLYLRMLFMMGISLYTSRVVLDALGIEDYGIRDVVGGVVGMFGVLNASISTATSRYITFSLGKNDLSHTKKVFSNAVIIHFIIATMVLLLCETIGTWFLNHKLIIPERRLFAANCVFQISLLSLFMYILQVPYNALITAYEKMNVYAYISIFDAVAKLLIVYLLIIIPFDKLITYTALGLLVSLLDILIYQIYCRRNFVESRFSFSIDKALFKDMFQFAGWNFFGSIAWMLRDQGVNVVLNLFMGPAANAARGVAMQVSGAVQSLSNNFTMAVIPQITKNYASGAFYEMEILAYRGAKFSFLLLFFLAFPLMLNLDFILGLWLKEVPVYANIFIILILIDSMSNSLFSTPFITSLMATGKIRNYQICVSAIILCIVPTGYFVLKIGYDVATIFLVMIFFTTLSGFARYAFCVKQIGYQWTRLFQLVIIPLSLFVITSIPIPLLCKNFIFYQNNLSSFIFLCLIAMVCNTLSALYIGMTTHERKTIVQHALQKIRIKR</sequence>
<reference evidence="7 8" key="1">
    <citation type="submission" date="2018-08" db="EMBL/GenBank/DDBJ databases">
        <title>A genome reference for cultivated species of the human gut microbiota.</title>
        <authorList>
            <person name="Zou Y."/>
            <person name="Xue W."/>
            <person name="Luo G."/>
        </authorList>
    </citation>
    <scope>NUCLEOTIDE SEQUENCE [LARGE SCALE GENOMIC DNA]</scope>
    <source>
        <strain evidence="7 8">AM17-44</strain>
    </source>
</reference>
<evidence type="ECO:0000256" key="1">
    <source>
        <dbReference type="ARBA" id="ARBA00004651"/>
    </source>
</evidence>
<feature type="transmembrane region" description="Helical" evidence="6">
    <location>
        <begin position="402"/>
        <end position="423"/>
    </location>
</feature>
<feature type="transmembrane region" description="Helical" evidence="6">
    <location>
        <begin position="185"/>
        <end position="206"/>
    </location>
</feature>
<feature type="transmembrane region" description="Helical" evidence="6">
    <location>
        <begin position="435"/>
        <end position="455"/>
    </location>
</feature>
<dbReference type="InterPro" id="IPR050833">
    <property type="entry name" value="Poly_Biosynth_Transport"/>
</dbReference>
<dbReference type="RefSeq" id="WP_118244144.1">
    <property type="nucleotide sequence ID" value="NZ_QRJS01000030.1"/>
</dbReference>
<feature type="transmembrane region" description="Helical" evidence="6">
    <location>
        <begin position="341"/>
        <end position="365"/>
    </location>
</feature>
<dbReference type="EMBL" id="QRJS01000030">
    <property type="protein sequence ID" value="RHH42214.1"/>
    <property type="molecule type" value="Genomic_DNA"/>
</dbReference>
<evidence type="ECO:0000313" key="8">
    <source>
        <dbReference type="Proteomes" id="UP000284998"/>
    </source>
</evidence>
<feature type="transmembrane region" description="Helical" evidence="6">
    <location>
        <begin position="15"/>
        <end position="34"/>
    </location>
</feature>
<keyword evidence="2" id="KW-1003">Cell membrane</keyword>